<feature type="compositionally biased region" description="Polar residues" evidence="8">
    <location>
        <begin position="286"/>
        <end position="307"/>
    </location>
</feature>
<dbReference type="PROSITE" id="PS50048">
    <property type="entry name" value="ZN2_CY6_FUNGAL_2"/>
    <property type="match status" value="1"/>
</dbReference>
<feature type="compositionally biased region" description="Polar residues" evidence="8">
    <location>
        <begin position="1"/>
        <end position="19"/>
    </location>
</feature>
<keyword evidence="6" id="KW-0539">Nucleus</keyword>
<feature type="compositionally biased region" description="Basic residues" evidence="8">
    <location>
        <begin position="130"/>
        <end position="146"/>
    </location>
</feature>
<keyword evidence="11" id="KW-1185">Reference proteome</keyword>
<dbReference type="AlphaFoldDB" id="A0A4S8MNY7"/>
<evidence type="ECO:0000256" key="8">
    <source>
        <dbReference type="SAM" id="MobiDB-lite"/>
    </source>
</evidence>
<keyword evidence="2" id="KW-0862">Zinc</keyword>
<evidence type="ECO:0000259" key="9">
    <source>
        <dbReference type="PROSITE" id="PS50048"/>
    </source>
</evidence>
<evidence type="ECO:0000256" key="7">
    <source>
        <dbReference type="ARBA" id="ARBA00040903"/>
    </source>
</evidence>
<keyword evidence="3" id="KW-0805">Transcription regulation</keyword>
<feature type="domain" description="Zn(2)-C6 fungal-type" evidence="9">
    <location>
        <begin position="95"/>
        <end position="126"/>
    </location>
</feature>
<dbReference type="PANTHER" id="PTHR47659:SF7">
    <property type="entry name" value="FUNGAL TRANSCRIPTIONAL REGULATORY PROTEIN, N-TERMINAL DOMAIN-CONTAINING PROTEIN"/>
    <property type="match status" value="1"/>
</dbReference>
<evidence type="ECO:0000256" key="3">
    <source>
        <dbReference type="ARBA" id="ARBA00023015"/>
    </source>
</evidence>
<dbReference type="PANTHER" id="PTHR47659">
    <property type="entry name" value="ZN(II)2CYS6 TRANSCRIPTION FACTOR (EUROFUNG)-RELATED"/>
    <property type="match status" value="1"/>
</dbReference>
<keyword evidence="4" id="KW-0238">DNA-binding</keyword>
<evidence type="ECO:0000256" key="6">
    <source>
        <dbReference type="ARBA" id="ARBA00023242"/>
    </source>
</evidence>
<name>A0A4S8MNY7_DENBC</name>
<dbReference type="OrthoDB" id="5575144at2759"/>
<evidence type="ECO:0000256" key="2">
    <source>
        <dbReference type="ARBA" id="ARBA00022833"/>
    </source>
</evidence>
<dbReference type="SMART" id="SM00066">
    <property type="entry name" value="GAL4"/>
    <property type="match status" value="1"/>
</dbReference>
<dbReference type="InterPro" id="IPR001138">
    <property type="entry name" value="Zn2Cys6_DnaBD"/>
</dbReference>
<dbReference type="Gene3D" id="4.10.240.10">
    <property type="entry name" value="Zn(2)-C6 fungal-type DNA-binding domain"/>
    <property type="match status" value="1"/>
</dbReference>
<feature type="compositionally biased region" description="Pro residues" evidence="8">
    <location>
        <begin position="27"/>
        <end position="44"/>
    </location>
</feature>
<evidence type="ECO:0000256" key="4">
    <source>
        <dbReference type="ARBA" id="ARBA00023125"/>
    </source>
</evidence>
<proteinExistence type="predicted"/>
<dbReference type="GO" id="GO:0000981">
    <property type="term" value="F:DNA-binding transcription factor activity, RNA polymerase II-specific"/>
    <property type="evidence" value="ECO:0007669"/>
    <property type="project" value="InterPro"/>
</dbReference>
<protein>
    <recommendedName>
        <fullName evidence="7">Transcription activator of gluconeogenesis ERT1</fullName>
    </recommendedName>
</protein>
<accession>A0A4S8MNY7</accession>
<reference evidence="10 11" key="1">
    <citation type="journal article" date="2019" name="Nat. Ecol. Evol.">
        <title>Megaphylogeny resolves global patterns of mushroom evolution.</title>
        <authorList>
            <person name="Varga T."/>
            <person name="Krizsan K."/>
            <person name="Foldi C."/>
            <person name="Dima B."/>
            <person name="Sanchez-Garcia M."/>
            <person name="Sanchez-Ramirez S."/>
            <person name="Szollosi G.J."/>
            <person name="Szarkandi J.G."/>
            <person name="Papp V."/>
            <person name="Albert L."/>
            <person name="Andreopoulos W."/>
            <person name="Angelini C."/>
            <person name="Antonin V."/>
            <person name="Barry K.W."/>
            <person name="Bougher N.L."/>
            <person name="Buchanan P."/>
            <person name="Buyck B."/>
            <person name="Bense V."/>
            <person name="Catcheside P."/>
            <person name="Chovatia M."/>
            <person name="Cooper J."/>
            <person name="Damon W."/>
            <person name="Desjardin D."/>
            <person name="Finy P."/>
            <person name="Geml J."/>
            <person name="Haridas S."/>
            <person name="Hughes K."/>
            <person name="Justo A."/>
            <person name="Karasinski D."/>
            <person name="Kautmanova I."/>
            <person name="Kiss B."/>
            <person name="Kocsube S."/>
            <person name="Kotiranta H."/>
            <person name="LaButti K.M."/>
            <person name="Lechner B.E."/>
            <person name="Liimatainen K."/>
            <person name="Lipzen A."/>
            <person name="Lukacs Z."/>
            <person name="Mihaltcheva S."/>
            <person name="Morgado L.N."/>
            <person name="Niskanen T."/>
            <person name="Noordeloos M.E."/>
            <person name="Ohm R.A."/>
            <person name="Ortiz-Santana B."/>
            <person name="Ovrebo C."/>
            <person name="Racz N."/>
            <person name="Riley R."/>
            <person name="Savchenko A."/>
            <person name="Shiryaev A."/>
            <person name="Soop K."/>
            <person name="Spirin V."/>
            <person name="Szebenyi C."/>
            <person name="Tomsovsky M."/>
            <person name="Tulloss R.E."/>
            <person name="Uehling J."/>
            <person name="Grigoriev I.V."/>
            <person name="Vagvolgyi C."/>
            <person name="Papp T."/>
            <person name="Martin F.M."/>
            <person name="Miettinen O."/>
            <person name="Hibbett D.S."/>
            <person name="Nagy L.G."/>
        </authorList>
    </citation>
    <scope>NUCLEOTIDE SEQUENCE [LARGE SCALE GENOMIC DNA]</scope>
    <source>
        <strain evidence="10 11">CBS 962.96</strain>
    </source>
</reference>
<evidence type="ECO:0000313" key="10">
    <source>
        <dbReference type="EMBL" id="THV04700.1"/>
    </source>
</evidence>
<keyword evidence="1" id="KW-0479">Metal-binding</keyword>
<sequence length="318" mass="33489">MTTTEQPKSVLNSEQPGTYPSTGTFAYPPPPPGYPPLFAYPPPVDGQQPDANGTPYPVMYPPGVVYAAFPPQATPAASPALGTTGRPKRKQVKMACTNCAAACKRCDDARPCERCQKYGIAESCVDGQRKERKKGIKRGPYKRKSKQSVDSAHTGDYAPQSTEGEWTQPPGTAPALPSFPHPPEGYYSFYYPPSGTYSMQEGQPGAEGTTSNGHPGPPPMMPLYVGGFPPYPLTLPPGAVFQLPPSASYPPPLPGSQPLTVEAGSAAQTDKKAQPTGVNPADVSDPSANKEPQGSGETENDVSQANSMRDDSGSGMEA</sequence>
<dbReference type="InterPro" id="IPR036864">
    <property type="entry name" value="Zn2-C6_fun-type_DNA-bd_sf"/>
</dbReference>
<evidence type="ECO:0000256" key="5">
    <source>
        <dbReference type="ARBA" id="ARBA00023163"/>
    </source>
</evidence>
<keyword evidence="5" id="KW-0804">Transcription</keyword>
<dbReference type="GO" id="GO:0003677">
    <property type="term" value="F:DNA binding"/>
    <property type="evidence" value="ECO:0007669"/>
    <property type="project" value="UniProtKB-KW"/>
</dbReference>
<dbReference type="InterPro" id="IPR050335">
    <property type="entry name" value="ERT1_acuK_gluconeogen_tf"/>
</dbReference>
<dbReference type="GO" id="GO:0008270">
    <property type="term" value="F:zinc ion binding"/>
    <property type="evidence" value="ECO:0007669"/>
    <property type="project" value="InterPro"/>
</dbReference>
<dbReference type="EMBL" id="ML179053">
    <property type="protein sequence ID" value="THV04700.1"/>
    <property type="molecule type" value="Genomic_DNA"/>
</dbReference>
<feature type="region of interest" description="Disordered" evidence="8">
    <location>
        <begin position="123"/>
        <end position="318"/>
    </location>
</feature>
<dbReference type="Proteomes" id="UP000297245">
    <property type="component" value="Unassembled WGS sequence"/>
</dbReference>
<organism evidence="10 11">
    <name type="scientific">Dendrothele bispora (strain CBS 962.96)</name>
    <dbReference type="NCBI Taxonomy" id="1314807"/>
    <lineage>
        <taxon>Eukaryota</taxon>
        <taxon>Fungi</taxon>
        <taxon>Dikarya</taxon>
        <taxon>Basidiomycota</taxon>
        <taxon>Agaricomycotina</taxon>
        <taxon>Agaricomycetes</taxon>
        <taxon>Agaricomycetidae</taxon>
        <taxon>Agaricales</taxon>
        <taxon>Agaricales incertae sedis</taxon>
        <taxon>Dendrothele</taxon>
    </lineage>
</organism>
<feature type="region of interest" description="Disordered" evidence="8">
    <location>
        <begin position="1"/>
        <end position="56"/>
    </location>
</feature>
<dbReference type="CDD" id="cd00067">
    <property type="entry name" value="GAL4"/>
    <property type="match status" value="1"/>
</dbReference>
<evidence type="ECO:0000313" key="11">
    <source>
        <dbReference type="Proteomes" id="UP000297245"/>
    </source>
</evidence>
<gene>
    <name evidence="10" type="ORF">K435DRAFT_746459</name>
</gene>
<evidence type="ECO:0000256" key="1">
    <source>
        <dbReference type="ARBA" id="ARBA00022723"/>
    </source>
</evidence>